<organism evidence="1 2">
    <name type="scientific">Gigaspora rosea</name>
    <dbReference type="NCBI Taxonomy" id="44941"/>
    <lineage>
        <taxon>Eukaryota</taxon>
        <taxon>Fungi</taxon>
        <taxon>Fungi incertae sedis</taxon>
        <taxon>Mucoromycota</taxon>
        <taxon>Glomeromycotina</taxon>
        <taxon>Glomeromycetes</taxon>
        <taxon>Diversisporales</taxon>
        <taxon>Gigasporaceae</taxon>
        <taxon>Gigaspora</taxon>
    </lineage>
</organism>
<dbReference type="InterPro" id="IPR052394">
    <property type="entry name" value="LRR-containing"/>
</dbReference>
<dbReference type="InterPro" id="IPR032675">
    <property type="entry name" value="LRR_dom_sf"/>
</dbReference>
<keyword evidence="2" id="KW-1185">Reference proteome</keyword>
<reference evidence="1 2" key="1">
    <citation type="submission" date="2018-06" db="EMBL/GenBank/DDBJ databases">
        <title>Comparative genomics reveals the genomic features of Rhizophagus irregularis, R. cerebriforme, R. diaphanum and Gigaspora rosea, and their symbiotic lifestyle signature.</title>
        <authorList>
            <person name="Morin E."/>
            <person name="San Clemente H."/>
            <person name="Chen E.C.H."/>
            <person name="De La Providencia I."/>
            <person name="Hainaut M."/>
            <person name="Kuo A."/>
            <person name="Kohler A."/>
            <person name="Murat C."/>
            <person name="Tang N."/>
            <person name="Roy S."/>
            <person name="Loubradou J."/>
            <person name="Henrissat B."/>
            <person name="Grigoriev I.V."/>
            <person name="Corradi N."/>
            <person name="Roux C."/>
            <person name="Martin F.M."/>
        </authorList>
    </citation>
    <scope>NUCLEOTIDE SEQUENCE [LARGE SCALE GENOMIC DNA]</scope>
    <source>
        <strain evidence="1 2">DAOM 194757</strain>
    </source>
</reference>
<gene>
    <name evidence="1" type="ORF">C2G38_2128486</name>
</gene>
<dbReference type="AlphaFoldDB" id="A0A397TWF8"/>
<dbReference type="EMBL" id="QKWP01003348">
    <property type="protein sequence ID" value="RIB01077.1"/>
    <property type="molecule type" value="Genomic_DNA"/>
</dbReference>
<evidence type="ECO:0000313" key="2">
    <source>
        <dbReference type="Proteomes" id="UP000266673"/>
    </source>
</evidence>
<feature type="non-terminal residue" evidence="1">
    <location>
        <position position="208"/>
    </location>
</feature>
<evidence type="ECO:0000313" key="1">
    <source>
        <dbReference type="EMBL" id="RIB01077.1"/>
    </source>
</evidence>
<dbReference type="Gene3D" id="3.80.10.10">
    <property type="entry name" value="Ribonuclease Inhibitor"/>
    <property type="match status" value="1"/>
</dbReference>
<accession>A0A397TWF8</accession>
<evidence type="ECO:0008006" key="3">
    <source>
        <dbReference type="Google" id="ProtNLM"/>
    </source>
</evidence>
<dbReference type="OrthoDB" id="120976at2759"/>
<sequence>MLNDNELAPLIPFKITFPSHPKPLFEYTNYISSISYSLHDSVKIWLIREGPKNLAVPANIDYAVESSLIAMILRTSKNLNSLIINETICNQLVLENLYENTTIVSISLCKIRDHYKPKVIDALVKIFYKNSTLISLELNKNEFGSKIILNLNSNQIFGIEGGKSLAKLLCKNISLISLDLGCNELGIEGGKVFAEALCKNSTLKYLDL</sequence>
<dbReference type="InterPro" id="IPR001611">
    <property type="entry name" value="Leu-rich_rpt"/>
</dbReference>
<dbReference type="PANTHER" id="PTHR24114">
    <property type="entry name" value="LEUCINE RICH REPEAT FAMILY PROTEIN"/>
    <property type="match status" value="1"/>
</dbReference>
<dbReference type="PANTHER" id="PTHR24114:SF2">
    <property type="entry name" value="F-BOX DOMAIN-CONTAINING PROTEIN-RELATED"/>
    <property type="match status" value="1"/>
</dbReference>
<dbReference type="Pfam" id="PF13516">
    <property type="entry name" value="LRR_6"/>
    <property type="match status" value="1"/>
</dbReference>
<comment type="caution">
    <text evidence="1">The sequence shown here is derived from an EMBL/GenBank/DDBJ whole genome shotgun (WGS) entry which is preliminary data.</text>
</comment>
<name>A0A397TWF8_9GLOM</name>
<proteinExistence type="predicted"/>
<dbReference type="Proteomes" id="UP000266673">
    <property type="component" value="Unassembled WGS sequence"/>
</dbReference>
<protein>
    <recommendedName>
        <fullName evidence="3">RNI-like protein</fullName>
    </recommendedName>
</protein>
<dbReference type="SUPFAM" id="SSF52047">
    <property type="entry name" value="RNI-like"/>
    <property type="match status" value="1"/>
</dbReference>